<feature type="non-terminal residue" evidence="8">
    <location>
        <position position="81"/>
    </location>
</feature>
<evidence type="ECO:0000256" key="1">
    <source>
        <dbReference type="ARBA" id="ARBA00022527"/>
    </source>
</evidence>
<dbReference type="Proteomes" id="UP000789405">
    <property type="component" value="Unassembled WGS sequence"/>
</dbReference>
<evidence type="ECO:0000256" key="5">
    <source>
        <dbReference type="ARBA" id="ARBA00022840"/>
    </source>
</evidence>
<dbReference type="InterPro" id="IPR030616">
    <property type="entry name" value="Aur-like"/>
</dbReference>
<dbReference type="AlphaFoldDB" id="A0A9N9JGV6"/>
<protein>
    <submittedName>
        <fullName evidence="8">17591_t:CDS:1</fullName>
    </submittedName>
</protein>
<keyword evidence="1" id="KW-0723">Serine/threonine-protein kinase</keyword>
<comment type="caution">
    <text evidence="8">The sequence shown here is derived from an EMBL/GenBank/DDBJ whole genome shotgun (WGS) entry which is preliminary data.</text>
</comment>
<proteinExistence type="predicted"/>
<evidence type="ECO:0000256" key="3">
    <source>
        <dbReference type="ARBA" id="ARBA00022741"/>
    </source>
</evidence>
<dbReference type="GO" id="GO:0004674">
    <property type="term" value="F:protein serine/threonine kinase activity"/>
    <property type="evidence" value="ECO:0007669"/>
    <property type="project" value="UniProtKB-KW"/>
</dbReference>
<keyword evidence="2" id="KW-0808">Transferase</keyword>
<organism evidence="8 9">
    <name type="scientific">Dentiscutata erythropus</name>
    <dbReference type="NCBI Taxonomy" id="1348616"/>
    <lineage>
        <taxon>Eukaryota</taxon>
        <taxon>Fungi</taxon>
        <taxon>Fungi incertae sedis</taxon>
        <taxon>Mucoromycota</taxon>
        <taxon>Glomeromycotina</taxon>
        <taxon>Glomeromycetes</taxon>
        <taxon>Diversisporales</taxon>
        <taxon>Gigasporaceae</taxon>
        <taxon>Dentiscutata</taxon>
    </lineage>
</organism>
<evidence type="ECO:0000256" key="6">
    <source>
        <dbReference type="PIRSR" id="PIRSR630616-2"/>
    </source>
</evidence>
<evidence type="ECO:0000259" key="7">
    <source>
        <dbReference type="PROSITE" id="PS50011"/>
    </source>
</evidence>
<dbReference type="InterPro" id="IPR011009">
    <property type="entry name" value="Kinase-like_dom_sf"/>
</dbReference>
<evidence type="ECO:0000313" key="9">
    <source>
        <dbReference type="Proteomes" id="UP000789405"/>
    </source>
</evidence>
<reference evidence="8" key="1">
    <citation type="submission" date="2021-06" db="EMBL/GenBank/DDBJ databases">
        <authorList>
            <person name="Kallberg Y."/>
            <person name="Tangrot J."/>
            <person name="Rosling A."/>
        </authorList>
    </citation>
    <scope>NUCLEOTIDE SEQUENCE</scope>
    <source>
        <strain evidence="8">MA453B</strain>
    </source>
</reference>
<dbReference type="PROSITE" id="PS50011">
    <property type="entry name" value="PROTEIN_KINASE_DOM"/>
    <property type="match status" value="1"/>
</dbReference>
<keyword evidence="4" id="KW-0418">Kinase</keyword>
<dbReference type="EMBL" id="CAJVPY010021136">
    <property type="protein sequence ID" value="CAG8778440.1"/>
    <property type="molecule type" value="Genomic_DNA"/>
</dbReference>
<dbReference type="SUPFAM" id="SSF56112">
    <property type="entry name" value="Protein kinase-like (PK-like)"/>
    <property type="match status" value="1"/>
</dbReference>
<sequence length="81" mass="9239">MCEYKLTFYIFSNIFSRVRQISFKSFDIGLKIGKGGFGNVYIAREKMSGYIVTLKVLSIEQLIKEDAEKQLSCEVDTQASL</sequence>
<feature type="binding site" evidence="6">
    <location>
        <position position="55"/>
    </location>
    <ligand>
        <name>ATP</name>
        <dbReference type="ChEBI" id="CHEBI:30616"/>
    </ligand>
</feature>
<keyword evidence="5 6" id="KW-0067">ATP-binding</keyword>
<feature type="domain" description="Protein kinase" evidence="7">
    <location>
        <begin position="26"/>
        <end position="81"/>
    </location>
</feature>
<evidence type="ECO:0000313" key="8">
    <source>
        <dbReference type="EMBL" id="CAG8778440.1"/>
    </source>
</evidence>
<dbReference type="PANTHER" id="PTHR24350">
    <property type="entry name" value="SERINE/THREONINE-PROTEIN KINASE IAL-RELATED"/>
    <property type="match status" value="1"/>
</dbReference>
<accession>A0A9N9JGV6</accession>
<dbReference type="GO" id="GO:0005524">
    <property type="term" value="F:ATP binding"/>
    <property type="evidence" value="ECO:0007669"/>
    <property type="project" value="UniProtKB-KW"/>
</dbReference>
<evidence type="ECO:0000256" key="2">
    <source>
        <dbReference type="ARBA" id="ARBA00022679"/>
    </source>
</evidence>
<evidence type="ECO:0000256" key="4">
    <source>
        <dbReference type="ARBA" id="ARBA00022777"/>
    </source>
</evidence>
<name>A0A9N9JGV6_9GLOM</name>
<gene>
    <name evidence="8" type="ORF">DERYTH_LOCUS19379</name>
</gene>
<keyword evidence="9" id="KW-1185">Reference proteome</keyword>
<dbReference type="InterPro" id="IPR000719">
    <property type="entry name" value="Prot_kinase_dom"/>
</dbReference>
<dbReference type="Gene3D" id="3.30.200.20">
    <property type="entry name" value="Phosphorylase Kinase, domain 1"/>
    <property type="match status" value="1"/>
</dbReference>
<dbReference type="OrthoDB" id="2405866at2759"/>
<keyword evidence="3 6" id="KW-0547">Nucleotide-binding</keyword>